<sequence length="314" mass="33861">MAESYGGPVGVVVWGEDMVRHVTLMVRGGGVRWHSVRSPPPQTLTWPSTWHGPSGVGSAHYLLYHSLPPERGLILDIDLILDVVVLLCVLLVVSVKTVVSSFVASFDLCPDRVRGPKDEECALSILRTSATNLPMNWVSGSSLPYAKPSSEAVVGLGRELAKEFELAMKLSSNSLARWSKDEMEDDFSWLYHIRAGPLRVVGKGTMAYTIPANVWTCCVRPRNASVETIGGPGFSAGEENPESLSNLQYRFGVGIAVFGSSAGKQGVCPVAYKVGGRIWVNPPGCSKFRLLVGRSCDISPPSSAENVVELSRSC</sequence>
<dbReference type="Proteomes" id="UP000287651">
    <property type="component" value="Unassembled WGS sequence"/>
</dbReference>
<gene>
    <name evidence="1" type="ORF">B296_00026539</name>
</gene>
<proteinExistence type="predicted"/>
<evidence type="ECO:0000313" key="2">
    <source>
        <dbReference type="Proteomes" id="UP000287651"/>
    </source>
</evidence>
<dbReference type="AlphaFoldDB" id="A0A426Z2Z2"/>
<accession>A0A426Z2Z2</accession>
<evidence type="ECO:0000313" key="1">
    <source>
        <dbReference type="EMBL" id="RRT58321.1"/>
    </source>
</evidence>
<reference evidence="1 2" key="1">
    <citation type="journal article" date="2014" name="Agronomy (Basel)">
        <title>A Draft Genome Sequence for Ensete ventricosum, the Drought-Tolerant Tree Against Hunger.</title>
        <authorList>
            <person name="Harrison J."/>
            <person name="Moore K.A."/>
            <person name="Paszkiewicz K."/>
            <person name="Jones T."/>
            <person name="Grant M."/>
            <person name="Ambacheew D."/>
            <person name="Muzemil S."/>
            <person name="Studholme D.J."/>
        </authorList>
    </citation>
    <scope>NUCLEOTIDE SEQUENCE [LARGE SCALE GENOMIC DNA]</scope>
</reference>
<comment type="caution">
    <text evidence="1">The sequence shown here is derived from an EMBL/GenBank/DDBJ whole genome shotgun (WGS) entry which is preliminary data.</text>
</comment>
<organism evidence="1 2">
    <name type="scientific">Ensete ventricosum</name>
    <name type="common">Abyssinian banana</name>
    <name type="synonym">Musa ensete</name>
    <dbReference type="NCBI Taxonomy" id="4639"/>
    <lineage>
        <taxon>Eukaryota</taxon>
        <taxon>Viridiplantae</taxon>
        <taxon>Streptophyta</taxon>
        <taxon>Embryophyta</taxon>
        <taxon>Tracheophyta</taxon>
        <taxon>Spermatophyta</taxon>
        <taxon>Magnoliopsida</taxon>
        <taxon>Liliopsida</taxon>
        <taxon>Zingiberales</taxon>
        <taxon>Musaceae</taxon>
        <taxon>Ensete</taxon>
    </lineage>
</organism>
<name>A0A426Z2Z2_ENSVE</name>
<dbReference type="EMBL" id="AMZH03008745">
    <property type="protein sequence ID" value="RRT58321.1"/>
    <property type="molecule type" value="Genomic_DNA"/>
</dbReference>
<protein>
    <submittedName>
        <fullName evidence="1">Uncharacterized protein</fullName>
    </submittedName>
</protein>